<keyword evidence="3" id="KW-0548">Nucleotidyltransferase</keyword>
<protein>
    <submittedName>
        <fullName evidence="6">RNA-dependent RNA polymerase</fullName>
    </submittedName>
</protein>
<evidence type="ECO:0000256" key="4">
    <source>
        <dbReference type="ARBA" id="ARBA00022953"/>
    </source>
</evidence>
<sequence length="756" mass="87859">MITFYTAAIFCYFIRVWRFKTKHKNFDLRYYNQIRNVYLEYKIRESSLPTDKPFVYSKSILTIMDKVIATRYAQHHDDIIIGIREHRITRDQPLGLYDIITPQDIPDLRLPKPGILALAIRYHEKSAGIGYTSVGERLLTNDPDAAEEPLDRKAETYVVDTDLSGFPPNPDILKIIYFWFPQYLEFIEYYCRPFSFGPQAFYDFNRTTERFPSPTRDRENDILEIIHRCFNIRPYRPIHFAETLASGIPLNTSAPYAEKHDPESIALARWNSPSVYAERPTSKGHFINSVLTFGRRILHNIKETGTPSGDPLSDALIPDSEPNAKLQNFFMRNPTELFIRTQISKRDPEEPKKIRPVYSVCLLFILFEIMMTYPLLAQLRNPECCVLHGLETFRGSMHIIDSVAMLFHSYVSLDWSQFDQRLPIYVIICYYTRFLPKLVVINKGYTPSHSYPDTQFKNMDTFAIKIFNLLQFILTWYLNMVFISYDGYAYVRLNGGVPSGLLNTQSIDSFGNLYVIADCMLEFGFSKSEILDMIFFIMGDDNIFFARQSFNRICDFMKFLDTYAKNRHGMVLSILKSTYTTLRSKIEVLGYTNNFGMPTRPIGKLVAQLAFPERPVPENKQWMHAARALGLAYASCAQDATFHALCYEVYKKFKPSDPVPSAQIKRVFKYTISELLEHELSTEFYVFPDFPSLYDVKTMLDHYHGFFSETDKWQTSIFSDIPHVTDDDVVTLSDWLDSHPDYQFNTDHVMQGSTAP</sequence>
<dbReference type="InterPro" id="IPR043502">
    <property type="entry name" value="DNA/RNA_pol_sf"/>
</dbReference>
<dbReference type="CDD" id="cd23167">
    <property type="entry name" value="ps-ssRNAv_RdRp-like"/>
    <property type="match status" value="1"/>
</dbReference>
<accession>A0A5B8HDE3</accession>
<organism evidence="6">
    <name type="scientific">Rhizoctonia solani partitivirus 6</name>
    <dbReference type="NCBI Taxonomy" id="2600109"/>
    <lineage>
        <taxon>Viruses</taxon>
        <taxon>Riboviria</taxon>
        <taxon>Orthornavirae</taxon>
        <taxon>Pisuviricota</taxon>
        <taxon>Duplopiviricetes</taxon>
        <taxon>Durnavirales</taxon>
        <taxon>Partitiviridae</taxon>
    </lineage>
</organism>
<feature type="domain" description="RNA-directed RNA polymerase C-terminal" evidence="5">
    <location>
        <begin position="383"/>
        <end position="580"/>
    </location>
</feature>
<evidence type="ECO:0000256" key="1">
    <source>
        <dbReference type="ARBA" id="ARBA00022484"/>
    </source>
</evidence>
<name>A0A5B8HDE3_9VIRU</name>
<dbReference type="EMBL" id="MK507781">
    <property type="protein sequence ID" value="QDW81311.1"/>
    <property type="molecule type" value="Genomic_RNA"/>
</dbReference>
<dbReference type="GO" id="GO:0003723">
    <property type="term" value="F:RNA binding"/>
    <property type="evidence" value="ECO:0007669"/>
    <property type="project" value="InterPro"/>
</dbReference>
<reference evidence="6" key="1">
    <citation type="journal article" date="2019" name="Front. Cell. Infect. Microbiol.">
        <title>Extreme Diversity of Mycoviruses Present in Isolates of Rhizoctonia solani AG2-2 LP From Zoysia japonica From Brazil.</title>
        <authorList>
            <person name="Picarelli M.A.S.C."/>
            <person name="Forgia M."/>
            <person name="Rivas E.B."/>
            <person name="Nerva L."/>
            <person name="Chiapello M."/>
            <person name="Turina M."/>
            <person name="Colariccio A."/>
        </authorList>
    </citation>
    <scope>NUCLEOTIDE SEQUENCE</scope>
    <source>
        <strain evidence="6">BR5</strain>
    </source>
</reference>
<dbReference type="GO" id="GO:0006351">
    <property type="term" value="P:DNA-templated transcription"/>
    <property type="evidence" value="ECO:0007669"/>
    <property type="project" value="InterPro"/>
</dbReference>
<dbReference type="GO" id="GO:0003968">
    <property type="term" value="F:RNA-directed RNA polymerase activity"/>
    <property type="evidence" value="ECO:0007669"/>
    <property type="project" value="UniProtKB-KW"/>
</dbReference>
<evidence type="ECO:0000256" key="2">
    <source>
        <dbReference type="ARBA" id="ARBA00022679"/>
    </source>
</evidence>
<keyword evidence="4" id="KW-0693">Viral RNA replication</keyword>
<keyword evidence="2" id="KW-0808">Transferase</keyword>
<dbReference type="SUPFAM" id="SSF56672">
    <property type="entry name" value="DNA/RNA polymerases"/>
    <property type="match status" value="1"/>
</dbReference>
<evidence type="ECO:0000259" key="5">
    <source>
        <dbReference type="Pfam" id="PF00680"/>
    </source>
</evidence>
<evidence type="ECO:0000256" key="3">
    <source>
        <dbReference type="ARBA" id="ARBA00022695"/>
    </source>
</evidence>
<keyword evidence="1 6" id="KW-0696">RNA-directed RNA polymerase</keyword>
<evidence type="ECO:0000313" key="6">
    <source>
        <dbReference type="EMBL" id="QDW81311.1"/>
    </source>
</evidence>
<proteinExistence type="predicted"/>
<dbReference type="InterPro" id="IPR001205">
    <property type="entry name" value="RNA-dir_pol_C"/>
</dbReference>
<dbReference type="Pfam" id="PF00680">
    <property type="entry name" value="RdRP_1"/>
    <property type="match status" value="1"/>
</dbReference>